<dbReference type="Proteomes" id="UP000287166">
    <property type="component" value="Unassembled WGS sequence"/>
</dbReference>
<sequence length="489" mass="56177">MQDPHDIDEKFKVHDSIFLDASFPSTAKALEDEKTEIKDSKLQIGAGVLKPEERTSSLLDRTRPTAYDALKEEEREIKEPLKKNRRLVAEVLLTPWRDIKRILKERRGTALAEQNQAASASQDETNASPPIAVKDEPVEVGASSMVKKEEMTVEEIDEAFRMMVDPDVKIKKDSKFSYEFVRDRLKAVGFDIYPIPLDLESTKLMFPRLYISQLYGGSFVNTFPKISEERLALHGIDDFMCLHTDYNPHAPTTAGSNGLFFTRQRAEGAWYRPHPMRVLVLCAEGRWRYVGQYALFPSESLTTDEFSTQTDKVKKRWSEEMLKKGWGEQVRMRVYLRRIQVEFSDAEVMELCKDKPFLRKITAKLTWQDIMRAYEVGEEEIGVWVMKCVGYDVKFQKFLINNFDMFVSSMEKAKRGGRKPKTSGRTQRGKKKSSDQTAPKTGSKRKRVVDSESSDKSDEDVDEEGEEEDEVSASRNPSTIPEARDRDLS</sequence>
<feature type="compositionally biased region" description="Polar residues" evidence="1">
    <location>
        <begin position="113"/>
        <end position="128"/>
    </location>
</feature>
<proteinExistence type="predicted"/>
<dbReference type="STRING" id="139825.A0A401GA39"/>
<dbReference type="InterPro" id="IPR046520">
    <property type="entry name" value="DUF6697"/>
</dbReference>
<dbReference type="InParanoid" id="A0A401GA39"/>
<evidence type="ECO:0000256" key="1">
    <source>
        <dbReference type="SAM" id="MobiDB-lite"/>
    </source>
</evidence>
<name>A0A401GA39_9APHY</name>
<dbReference type="GeneID" id="38775926"/>
<protein>
    <recommendedName>
        <fullName evidence="2">DUF6697 domain-containing protein</fullName>
    </recommendedName>
</protein>
<evidence type="ECO:0000313" key="4">
    <source>
        <dbReference type="Proteomes" id="UP000287166"/>
    </source>
</evidence>
<feature type="compositionally biased region" description="Basic residues" evidence="1">
    <location>
        <begin position="415"/>
        <end position="431"/>
    </location>
</feature>
<feature type="region of interest" description="Disordered" evidence="1">
    <location>
        <begin position="411"/>
        <end position="489"/>
    </location>
</feature>
<keyword evidence="4" id="KW-1185">Reference proteome</keyword>
<dbReference type="RefSeq" id="XP_027609922.1">
    <property type="nucleotide sequence ID" value="XM_027754121.1"/>
</dbReference>
<reference evidence="3 4" key="1">
    <citation type="journal article" date="2018" name="Sci. Rep.">
        <title>Genome sequence of the cauliflower mushroom Sparassis crispa (Hanabiratake) and its association with beneficial usage.</title>
        <authorList>
            <person name="Kiyama R."/>
            <person name="Furutani Y."/>
            <person name="Kawaguchi K."/>
            <person name="Nakanishi T."/>
        </authorList>
    </citation>
    <scope>NUCLEOTIDE SEQUENCE [LARGE SCALE GENOMIC DNA]</scope>
</reference>
<organism evidence="3 4">
    <name type="scientific">Sparassis crispa</name>
    <dbReference type="NCBI Taxonomy" id="139825"/>
    <lineage>
        <taxon>Eukaryota</taxon>
        <taxon>Fungi</taxon>
        <taxon>Dikarya</taxon>
        <taxon>Basidiomycota</taxon>
        <taxon>Agaricomycotina</taxon>
        <taxon>Agaricomycetes</taxon>
        <taxon>Polyporales</taxon>
        <taxon>Sparassidaceae</taxon>
        <taxon>Sparassis</taxon>
    </lineage>
</organism>
<dbReference type="EMBL" id="BFAD01000002">
    <property type="protein sequence ID" value="GBE79009.1"/>
    <property type="molecule type" value="Genomic_DNA"/>
</dbReference>
<accession>A0A401GA39</accession>
<comment type="caution">
    <text evidence="3">The sequence shown here is derived from an EMBL/GenBank/DDBJ whole genome shotgun (WGS) entry which is preliminary data.</text>
</comment>
<feature type="compositionally biased region" description="Acidic residues" evidence="1">
    <location>
        <begin position="457"/>
        <end position="471"/>
    </location>
</feature>
<feature type="region of interest" description="Disordered" evidence="1">
    <location>
        <begin position="113"/>
        <end position="135"/>
    </location>
</feature>
<dbReference type="OrthoDB" id="3176940at2759"/>
<dbReference type="AlphaFoldDB" id="A0A401GA39"/>
<feature type="domain" description="DUF6697" evidence="2">
    <location>
        <begin position="205"/>
        <end position="401"/>
    </location>
</feature>
<gene>
    <name evidence="3" type="ORF">SCP_0202060</name>
</gene>
<dbReference type="Pfam" id="PF20411">
    <property type="entry name" value="DUF6697"/>
    <property type="match status" value="1"/>
</dbReference>
<evidence type="ECO:0000259" key="2">
    <source>
        <dbReference type="Pfam" id="PF20411"/>
    </source>
</evidence>
<evidence type="ECO:0000313" key="3">
    <source>
        <dbReference type="EMBL" id="GBE79009.1"/>
    </source>
</evidence>